<protein>
    <submittedName>
        <fullName evidence="1">Uncharacterized protein</fullName>
    </submittedName>
</protein>
<dbReference type="AlphaFoldDB" id="F2B8V6"/>
<keyword evidence="2" id="KW-1185">Reference proteome</keyword>
<dbReference type="HOGENOM" id="CLU_2494681_0_0_4"/>
<gene>
    <name evidence="1" type="ORF">HMPREF9123_0121</name>
</gene>
<accession>F2B8V6</accession>
<evidence type="ECO:0000313" key="2">
    <source>
        <dbReference type="Proteomes" id="UP000004105"/>
    </source>
</evidence>
<evidence type="ECO:0000313" key="1">
    <source>
        <dbReference type="EMBL" id="EGF12141.1"/>
    </source>
</evidence>
<name>F2B8V6_9NEIS</name>
<sequence length="86" mass="9563">MRAQIELNAGRAAALVKLEQETGESRSSLLLKMFDSYIEQRREYEELAASVARGREDIAAGRTLSHEEAISRVRQILNEKADGSGN</sequence>
<dbReference type="RefSeq" id="WP_007341136.1">
    <property type="nucleotide sequence ID" value="NZ_GL878494.1"/>
</dbReference>
<dbReference type="EMBL" id="AFAY01000003">
    <property type="protein sequence ID" value="EGF12141.1"/>
    <property type="molecule type" value="Genomic_DNA"/>
</dbReference>
<organism evidence="1 2">
    <name type="scientific">Neisseria bacilliformis ATCC BAA-1200</name>
    <dbReference type="NCBI Taxonomy" id="888742"/>
    <lineage>
        <taxon>Bacteria</taxon>
        <taxon>Pseudomonadati</taxon>
        <taxon>Pseudomonadota</taxon>
        <taxon>Betaproteobacteria</taxon>
        <taxon>Neisseriales</taxon>
        <taxon>Neisseriaceae</taxon>
        <taxon>Neisseria</taxon>
    </lineage>
</organism>
<comment type="caution">
    <text evidence="1">The sequence shown here is derived from an EMBL/GenBank/DDBJ whole genome shotgun (WGS) entry which is preliminary data.</text>
</comment>
<dbReference type="OrthoDB" id="7359471at2"/>
<proteinExistence type="predicted"/>
<reference evidence="1 2" key="1">
    <citation type="submission" date="2011-02" db="EMBL/GenBank/DDBJ databases">
        <authorList>
            <person name="Muzny D."/>
            <person name="Qin X."/>
            <person name="Deng J."/>
            <person name="Jiang H."/>
            <person name="Liu Y."/>
            <person name="Qu J."/>
            <person name="Song X.-Z."/>
            <person name="Zhang L."/>
            <person name="Thornton R."/>
            <person name="Coyle M."/>
            <person name="Francisco L."/>
            <person name="Jackson L."/>
            <person name="Javaid M."/>
            <person name="Korchina V."/>
            <person name="Kovar C."/>
            <person name="Mata R."/>
            <person name="Mathew T."/>
            <person name="Ngo R."/>
            <person name="Nguyen L."/>
            <person name="Nguyen N."/>
            <person name="Okwuonu G."/>
            <person name="Ongeri F."/>
            <person name="Pham C."/>
            <person name="Simmons D."/>
            <person name="Wilczek-Boney K."/>
            <person name="Hale W."/>
            <person name="Jakkamsetti A."/>
            <person name="Pham P."/>
            <person name="Ruth R."/>
            <person name="San Lucas F."/>
            <person name="Warren J."/>
            <person name="Zhang J."/>
            <person name="Zhao Z."/>
            <person name="Zhou C."/>
            <person name="Zhu D."/>
            <person name="Lee S."/>
            <person name="Bess C."/>
            <person name="Blankenburg K."/>
            <person name="Forbes L."/>
            <person name="Fu Q."/>
            <person name="Gubbala S."/>
            <person name="Hirani K."/>
            <person name="Jayaseelan J.C."/>
            <person name="Lara F."/>
            <person name="Munidasa M."/>
            <person name="Palculict T."/>
            <person name="Patil S."/>
            <person name="Pu L.-L."/>
            <person name="Saada N."/>
            <person name="Tang L."/>
            <person name="Weissenberger G."/>
            <person name="Zhu Y."/>
            <person name="Hemphill L."/>
            <person name="Shang Y."/>
            <person name="Youmans B."/>
            <person name="Ayvaz T."/>
            <person name="Ross M."/>
            <person name="Santibanez J."/>
            <person name="Aqrawi P."/>
            <person name="Gross S."/>
            <person name="Joshi V."/>
            <person name="Fowler G."/>
            <person name="Nazareth L."/>
            <person name="Reid J."/>
            <person name="Worley K."/>
            <person name="Petrosino J."/>
            <person name="Highlander S."/>
            <person name="Gibbs R."/>
        </authorList>
    </citation>
    <scope>NUCLEOTIDE SEQUENCE [LARGE SCALE GENOMIC DNA]</scope>
    <source>
        <strain evidence="1 2">ATCC BAA-1200</strain>
    </source>
</reference>
<dbReference type="STRING" id="267212.GCA_001063965_00189"/>
<dbReference type="Proteomes" id="UP000004105">
    <property type="component" value="Unassembled WGS sequence"/>
</dbReference>